<dbReference type="OrthoDB" id="3366823at2759"/>
<evidence type="ECO:0000313" key="1">
    <source>
        <dbReference type="EMBL" id="KAF9873180.1"/>
    </source>
</evidence>
<gene>
    <name evidence="1" type="ORF">CkaCkLH20_09343</name>
</gene>
<organism evidence="1 2">
    <name type="scientific">Colletotrichum karsti</name>
    <dbReference type="NCBI Taxonomy" id="1095194"/>
    <lineage>
        <taxon>Eukaryota</taxon>
        <taxon>Fungi</taxon>
        <taxon>Dikarya</taxon>
        <taxon>Ascomycota</taxon>
        <taxon>Pezizomycotina</taxon>
        <taxon>Sordariomycetes</taxon>
        <taxon>Hypocreomycetidae</taxon>
        <taxon>Glomerellales</taxon>
        <taxon>Glomerellaceae</taxon>
        <taxon>Colletotrichum</taxon>
        <taxon>Colletotrichum boninense species complex</taxon>
    </lineage>
</organism>
<dbReference type="InterPro" id="IPR036396">
    <property type="entry name" value="Cyt_P450_sf"/>
</dbReference>
<dbReference type="GO" id="GO:0005506">
    <property type="term" value="F:iron ion binding"/>
    <property type="evidence" value="ECO:0007669"/>
    <property type="project" value="InterPro"/>
</dbReference>
<dbReference type="GO" id="GO:0016705">
    <property type="term" value="F:oxidoreductase activity, acting on paired donors, with incorporation or reduction of molecular oxygen"/>
    <property type="evidence" value="ECO:0007669"/>
    <property type="project" value="InterPro"/>
</dbReference>
<accession>A0A9P6LI23</accession>
<proteinExistence type="predicted"/>
<comment type="caution">
    <text evidence="1">The sequence shown here is derived from an EMBL/GenBank/DDBJ whole genome shotgun (WGS) entry which is preliminary data.</text>
</comment>
<dbReference type="GO" id="GO:0020037">
    <property type="term" value="F:heme binding"/>
    <property type="evidence" value="ECO:0007669"/>
    <property type="project" value="InterPro"/>
</dbReference>
<dbReference type="AlphaFoldDB" id="A0A9P6LI23"/>
<reference evidence="1" key="1">
    <citation type="submission" date="2020-03" db="EMBL/GenBank/DDBJ databases">
        <authorList>
            <person name="He L."/>
        </authorList>
    </citation>
    <scope>NUCLEOTIDE SEQUENCE</scope>
    <source>
        <strain evidence="1">CkLH20</strain>
    </source>
</reference>
<dbReference type="EMBL" id="JAATWM020000033">
    <property type="protein sequence ID" value="KAF9873180.1"/>
    <property type="molecule type" value="Genomic_DNA"/>
</dbReference>
<sequence length="201" mass="22232">MGASNIQAIFRQPSSLSFEFMQLRIAEKVKGLPARDAALLGLDDSGAGTLNQSKTGVTGNGRIWHILHGIYIKKLTEKSAADCLTAKFVYEFSEQLKTCPQSNSKQSNSKETVMGLYDFLQTYQFAASTITLVGPKILQHSSDIAKTFWEYDAAFMTLMQGLPRLVCRKGWAARDRTLEATKEWLAAASAAPTVEKDVDWD</sequence>
<evidence type="ECO:0000313" key="2">
    <source>
        <dbReference type="Proteomes" id="UP000781932"/>
    </source>
</evidence>
<protein>
    <submittedName>
        <fullName evidence="1">Uncharacterized protein</fullName>
    </submittedName>
</protein>
<dbReference type="GO" id="GO:0004497">
    <property type="term" value="F:monooxygenase activity"/>
    <property type="evidence" value="ECO:0007669"/>
    <property type="project" value="InterPro"/>
</dbReference>
<dbReference type="GeneID" id="62165132"/>
<dbReference type="Gene3D" id="1.10.630.10">
    <property type="entry name" value="Cytochrome P450"/>
    <property type="match status" value="1"/>
</dbReference>
<keyword evidence="2" id="KW-1185">Reference proteome</keyword>
<reference evidence="1" key="2">
    <citation type="submission" date="2020-11" db="EMBL/GenBank/DDBJ databases">
        <title>Whole genome sequencing of Colletotrichum sp.</title>
        <authorList>
            <person name="Li H."/>
        </authorList>
    </citation>
    <scope>NUCLEOTIDE SEQUENCE</scope>
    <source>
        <strain evidence="1">CkLH20</strain>
    </source>
</reference>
<dbReference type="Proteomes" id="UP000781932">
    <property type="component" value="Unassembled WGS sequence"/>
</dbReference>
<name>A0A9P6LI23_9PEZI</name>
<dbReference type="RefSeq" id="XP_038742641.1">
    <property type="nucleotide sequence ID" value="XM_038892058.1"/>
</dbReference>